<evidence type="ECO:0000313" key="4">
    <source>
        <dbReference type="Proteomes" id="UP000616724"/>
    </source>
</evidence>
<keyword evidence="3" id="KW-0808">Transferase</keyword>
<reference evidence="3 4" key="1">
    <citation type="submission" date="2021-01" db="EMBL/GenBank/DDBJ databases">
        <title>Whole genome shotgun sequence of Planobispora longispora NBRC 13918.</title>
        <authorList>
            <person name="Komaki H."/>
            <person name="Tamura T."/>
        </authorList>
    </citation>
    <scope>NUCLEOTIDE SEQUENCE [LARGE SCALE GENOMIC DNA]</scope>
    <source>
        <strain evidence="3 4">NBRC 13918</strain>
    </source>
</reference>
<comment type="caution">
    <text evidence="3">The sequence shown here is derived from an EMBL/GenBank/DDBJ whole genome shotgun (WGS) entry which is preliminary data.</text>
</comment>
<protein>
    <submittedName>
        <fullName evidence="3">Acyltransferase</fullName>
    </submittedName>
</protein>
<gene>
    <name evidence="3" type="ORF">Plo01_19030</name>
</gene>
<dbReference type="GO" id="GO:0000271">
    <property type="term" value="P:polysaccharide biosynthetic process"/>
    <property type="evidence" value="ECO:0007669"/>
    <property type="project" value="TreeGrafter"/>
</dbReference>
<proteinExistence type="predicted"/>
<dbReference type="GO" id="GO:0016020">
    <property type="term" value="C:membrane"/>
    <property type="evidence" value="ECO:0007669"/>
    <property type="project" value="TreeGrafter"/>
</dbReference>
<dbReference type="InterPro" id="IPR002656">
    <property type="entry name" value="Acyl_transf_3_dom"/>
</dbReference>
<feature type="transmembrane region" description="Helical" evidence="1">
    <location>
        <begin position="297"/>
        <end position="316"/>
    </location>
</feature>
<dbReference type="EMBL" id="BOOH01000016">
    <property type="protein sequence ID" value="GIH75474.1"/>
    <property type="molecule type" value="Genomic_DNA"/>
</dbReference>
<feature type="transmembrane region" description="Helical" evidence="1">
    <location>
        <begin position="136"/>
        <end position="153"/>
    </location>
</feature>
<dbReference type="PANTHER" id="PTHR23028">
    <property type="entry name" value="ACETYLTRANSFERASE"/>
    <property type="match status" value="1"/>
</dbReference>
<evidence type="ECO:0000256" key="1">
    <source>
        <dbReference type="SAM" id="Phobius"/>
    </source>
</evidence>
<keyword evidence="4" id="KW-1185">Reference proteome</keyword>
<accession>A0A8J3RKV8</accession>
<feature type="transmembrane region" description="Helical" evidence="1">
    <location>
        <begin position="234"/>
        <end position="253"/>
    </location>
</feature>
<keyword evidence="3" id="KW-0012">Acyltransferase</keyword>
<sequence length="384" mass="42878">MQSSRLETLTGMRFVAALLVFLTHALLGGALFASNFQYEYTEWIFQGGWAGLVYFFVLSGFVMTWARRPGDSAPTFWRRRAVRVFPNYWTTLVVYIAVLGLVLSTPINGGTVVAHVLGLQAFIPDLMTRVAFNPPTWSLSAELFFYLCFPLLIRLVDRIRPERLWAWAGGVVAAAFAVPLLAPVLLPASKPIEGFGWPELEMWVIQQFPPFRMLEFVFGILLAKIVLSGRKIPVNLGTAVALFAVVFAIAPLIPERLNMAAIHLVPVGLIIAAAAVRDGRGRTGWLASRPMVALGNLSYAFYIWHYMVIVYARPLFGTPEGWSTPVGWAMLGVMIAITLAIAWVQFKLVEEPMFRRFATSRRKRPAHSVPARSVEEHEGEKALR</sequence>
<name>A0A8J3RKV8_9ACTN</name>
<evidence type="ECO:0000259" key="2">
    <source>
        <dbReference type="Pfam" id="PF01757"/>
    </source>
</evidence>
<feature type="transmembrane region" description="Helical" evidence="1">
    <location>
        <begin position="165"/>
        <end position="188"/>
    </location>
</feature>
<feature type="transmembrane region" description="Helical" evidence="1">
    <location>
        <begin position="43"/>
        <end position="66"/>
    </location>
</feature>
<dbReference type="AlphaFoldDB" id="A0A8J3RKV8"/>
<feature type="transmembrane region" description="Helical" evidence="1">
    <location>
        <begin position="208"/>
        <end position="227"/>
    </location>
</feature>
<keyword evidence="1" id="KW-0472">Membrane</keyword>
<keyword evidence="1" id="KW-1133">Transmembrane helix</keyword>
<feature type="transmembrane region" description="Helical" evidence="1">
    <location>
        <begin position="259"/>
        <end position="276"/>
    </location>
</feature>
<feature type="transmembrane region" description="Helical" evidence="1">
    <location>
        <begin position="328"/>
        <end position="346"/>
    </location>
</feature>
<organism evidence="3 4">
    <name type="scientific">Planobispora longispora</name>
    <dbReference type="NCBI Taxonomy" id="28887"/>
    <lineage>
        <taxon>Bacteria</taxon>
        <taxon>Bacillati</taxon>
        <taxon>Actinomycetota</taxon>
        <taxon>Actinomycetes</taxon>
        <taxon>Streptosporangiales</taxon>
        <taxon>Streptosporangiaceae</taxon>
        <taxon>Planobispora</taxon>
    </lineage>
</organism>
<keyword evidence="1" id="KW-0812">Transmembrane</keyword>
<dbReference type="InterPro" id="IPR050879">
    <property type="entry name" value="Acyltransferase_3"/>
</dbReference>
<feature type="domain" description="Acyltransferase 3" evidence="2">
    <location>
        <begin position="9"/>
        <end position="342"/>
    </location>
</feature>
<dbReference type="GO" id="GO:0016747">
    <property type="term" value="F:acyltransferase activity, transferring groups other than amino-acyl groups"/>
    <property type="evidence" value="ECO:0007669"/>
    <property type="project" value="InterPro"/>
</dbReference>
<feature type="transmembrane region" description="Helical" evidence="1">
    <location>
        <begin position="87"/>
        <end position="107"/>
    </location>
</feature>
<dbReference type="PANTHER" id="PTHR23028:SF53">
    <property type="entry name" value="ACYL_TRANSF_3 DOMAIN-CONTAINING PROTEIN"/>
    <property type="match status" value="1"/>
</dbReference>
<evidence type="ECO:0000313" key="3">
    <source>
        <dbReference type="EMBL" id="GIH75474.1"/>
    </source>
</evidence>
<dbReference type="Pfam" id="PF01757">
    <property type="entry name" value="Acyl_transf_3"/>
    <property type="match status" value="1"/>
</dbReference>
<dbReference type="Proteomes" id="UP000616724">
    <property type="component" value="Unassembled WGS sequence"/>
</dbReference>